<dbReference type="EC" id="1.1.1.86" evidence="11"/>
<evidence type="ECO:0000256" key="3">
    <source>
        <dbReference type="ARBA" id="ARBA00004885"/>
    </source>
</evidence>
<keyword evidence="8 11" id="KW-0560">Oxidoreductase</keyword>
<dbReference type="Gene3D" id="3.40.50.720">
    <property type="entry name" value="NAD(P)-binding Rossmann-like Domain"/>
    <property type="match status" value="1"/>
</dbReference>
<dbReference type="GO" id="GO:0009099">
    <property type="term" value="P:L-valine biosynthetic process"/>
    <property type="evidence" value="ECO:0007669"/>
    <property type="project" value="UniProtKB-UniRule"/>
</dbReference>
<dbReference type="InterPro" id="IPR013023">
    <property type="entry name" value="KARI"/>
</dbReference>
<dbReference type="Pfam" id="PF07991">
    <property type="entry name" value="KARI_N"/>
    <property type="match status" value="1"/>
</dbReference>
<feature type="binding site" evidence="11 12">
    <location>
        <position position="230"/>
    </location>
    <ligand>
        <name>Mg(2+)</name>
        <dbReference type="ChEBI" id="CHEBI:18420"/>
        <label>2</label>
    </ligand>
</feature>
<dbReference type="AlphaFoldDB" id="Q6Q913"/>
<dbReference type="GO" id="GO:0000287">
    <property type="term" value="F:magnesium ion binding"/>
    <property type="evidence" value="ECO:0007669"/>
    <property type="project" value="UniProtKB-UniRule"/>
</dbReference>
<dbReference type="InterPro" id="IPR008927">
    <property type="entry name" value="6-PGluconate_DH-like_C_sf"/>
</dbReference>
<dbReference type="FunFam" id="3.40.50.720:FF:000023">
    <property type="entry name" value="Ketol-acid reductoisomerase (NADP(+))"/>
    <property type="match status" value="1"/>
</dbReference>
<name>Q6Q913_9GAMM</name>
<dbReference type="PANTHER" id="PTHR21371">
    <property type="entry name" value="KETOL-ACID REDUCTOISOMERASE, MITOCHONDRIAL"/>
    <property type="match status" value="1"/>
</dbReference>
<evidence type="ECO:0000256" key="1">
    <source>
        <dbReference type="ARBA" id="ARBA00002172"/>
    </source>
</evidence>
<evidence type="ECO:0000256" key="8">
    <source>
        <dbReference type="ARBA" id="ARBA00023002"/>
    </source>
</evidence>
<evidence type="ECO:0000256" key="2">
    <source>
        <dbReference type="ARBA" id="ARBA00004864"/>
    </source>
</evidence>
<feature type="domain" description="KARI C-terminal knotted" evidence="15">
    <location>
        <begin position="186"/>
        <end position="336"/>
    </location>
</feature>
<dbReference type="UniPathway" id="UPA00049">
    <property type="reaction ID" value="UER00060"/>
</dbReference>
<dbReference type="NCBIfam" id="TIGR00465">
    <property type="entry name" value="ilvC"/>
    <property type="match status" value="1"/>
</dbReference>
<gene>
    <name evidence="11" type="primary">ilvC</name>
    <name evidence="16" type="ORF">Red20E09_51</name>
</gene>
<proteinExistence type="inferred from homology"/>
<feature type="domain" description="KARI N-terminal Rossmann" evidence="14">
    <location>
        <begin position="1"/>
        <end position="185"/>
    </location>
</feature>
<feature type="binding site" evidence="11 12">
    <location>
        <position position="255"/>
    </location>
    <ligand>
        <name>substrate</name>
    </ligand>
</feature>
<dbReference type="InterPro" id="IPR014359">
    <property type="entry name" value="KARI_prok"/>
</dbReference>
<evidence type="ECO:0000259" key="14">
    <source>
        <dbReference type="PROSITE" id="PS51850"/>
    </source>
</evidence>
<dbReference type="NCBIfam" id="NF004017">
    <property type="entry name" value="PRK05479.1"/>
    <property type="match status" value="1"/>
</dbReference>
<organism evidence="16">
    <name type="scientific">uncultured marine gamma proteobacterium EBAC20E09</name>
    <dbReference type="NCBI Taxonomy" id="266134"/>
    <lineage>
        <taxon>Bacteria</taxon>
        <taxon>Pseudomonadati</taxon>
        <taxon>Pseudomonadota</taxon>
        <taxon>Gammaproteobacteria</taxon>
        <taxon>SAR86 cluster</taxon>
        <taxon>environmental samples</taxon>
    </lineage>
</organism>
<feature type="binding site" evidence="11 12">
    <location>
        <position position="194"/>
    </location>
    <ligand>
        <name>Mg(2+)</name>
        <dbReference type="ChEBI" id="CHEBI:18420"/>
        <label>1</label>
    </ligand>
</feature>
<feature type="binding site" evidence="11">
    <location>
        <position position="133"/>
    </location>
    <ligand>
        <name>NADP(+)</name>
        <dbReference type="ChEBI" id="CHEBI:58349"/>
    </ligand>
</feature>
<evidence type="ECO:0000256" key="13">
    <source>
        <dbReference type="SAM" id="MobiDB-lite"/>
    </source>
</evidence>
<evidence type="ECO:0000256" key="12">
    <source>
        <dbReference type="PROSITE-ProRule" id="PRU01198"/>
    </source>
</evidence>
<comment type="catalytic activity">
    <reaction evidence="11">
        <text>(2R,3R)-2,3-dihydroxy-3-methylpentanoate + NADP(+) = (S)-2-ethyl-2-hydroxy-3-oxobutanoate + NADPH + H(+)</text>
        <dbReference type="Rhea" id="RHEA:13493"/>
        <dbReference type="ChEBI" id="CHEBI:15378"/>
        <dbReference type="ChEBI" id="CHEBI:49256"/>
        <dbReference type="ChEBI" id="CHEBI:49258"/>
        <dbReference type="ChEBI" id="CHEBI:57783"/>
        <dbReference type="ChEBI" id="CHEBI:58349"/>
        <dbReference type="EC" id="1.1.1.86"/>
    </reaction>
</comment>
<feature type="binding site" evidence="11 12">
    <location>
        <position position="194"/>
    </location>
    <ligand>
        <name>Mg(2+)</name>
        <dbReference type="ChEBI" id="CHEBI:18420"/>
        <label>2</label>
    </ligand>
</feature>
<evidence type="ECO:0000256" key="4">
    <source>
        <dbReference type="ARBA" id="ARBA00010318"/>
    </source>
</evidence>
<reference evidence="16" key="2">
    <citation type="submission" date="2005-12" db="EMBL/GenBank/DDBJ databases">
        <authorList>
            <person name="Sabehi G."/>
            <person name="Beja O."/>
        </authorList>
    </citation>
    <scope>NUCLEOTIDE SEQUENCE</scope>
</reference>
<evidence type="ECO:0000256" key="5">
    <source>
        <dbReference type="ARBA" id="ARBA00022605"/>
    </source>
</evidence>
<keyword evidence="9 11" id="KW-0100">Branched-chain amino acid biosynthesis</keyword>
<protein>
    <recommendedName>
        <fullName evidence="11">Ketol-acid reductoisomerase (NADP(+))</fullName>
        <shortName evidence="11">KARI</shortName>
        <ecNumber evidence="11">1.1.1.86</ecNumber>
    </recommendedName>
    <alternativeName>
        <fullName evidence="11">Acetohydroxy-acid isomeroreductase</fullName>
        <shortName evidence="11">AHIR</shortName>
    </alternativeName>
    <alternativeName>
        <fullName evidence="11">Alpha-keto-beta-hydroxylacyl reductoisomerase</fullName>
    </alternativeName>
</protein>
<dbReference type="GO" id="GO:0005829">
    <property type="term" value="C:cytosol"/>
    <property type="evidence" value="ECO:0007669"/>
    <property type="project" value="TreeGrafter"/>
</dbReference>
<dbReference type="InterPro" id="IPR000506">
    <property type="entry name" value="KARI_C"/>
</dbReference>
<reference evidence="16" key="1">
    <citation type="journal article" date="2004" name="Environ. Microbiol.">
        <title>Different SAR86 subgroups harbour divergent proteorhodopsins.</title>
        <authorList>
            <person name="Sabehi G."/>
            <person name="Beja O."/>
            <person name="Suzuki M.T."/>
            <person name="Preston C.M."/>
            <person name="DeLong E.F."/>
        </authorList>
    </citation>
    <scope>NUCLEOTIDE SEQUENCE</scope>
</reference>
<feature type="binding site" evidence="11">
    <location>
        <position position="52"/>
    </location>
    <ligand>
        <name>NADP(+)</name>
        <dbReference type="ChEBI" id="CHEBI:58349"/>
    </ligand>
</feature>
<evidence type="ECO:0000256" key="9">
    <source>
        <dbReference type="ARBA" id="ARBA00023304"/>
    </source>
</evidence>
<accession>Q6Q913</accession>
<comment type="pathway">
    <text evidence="3 11">Amino-acid biosynthesis; L-isoleucine biosynthesis; L-isoleucine from 2-oxobutanoate: step 2/4.</text>
</comment>
<dbReference type="InterPro" id="IPR036291">
    <property type="entry name" value="NAD(P)-bd_dom_sf"/>
</dbReference>
<keyword evidence="11" id="KW-0521">NADP</keyword>
<evidence type="ECO:0000256" key="6">
    <source>
        <dbReference type="ARBA" id="ARBA00022723"/>
    </source>
</evidence>
<keyword evidence="7 11" id="KW-0460">Magnesium</keyword>
<dbReference type="UniPathway" id="UPA00047">
    <property type="reaction ID" value="UER00056"/>
</dbReference>
<dbReference type="SUPFAM" id="SSF51735">
    <property type="entry name" value="NAD(P)-binding Rossmann-fold domains"/>
    <property type="match status" value="1"/>
</dbReference>
<dbReference type="HAMAP" id="MF_00435">
    <property type="entry name" value="IlvC"/>
    <property type="match status" value="1"/>
</dbReference>
<dbReference type="GO" id="GO:0050661">
    <property type="term" value="F:NADP binding"/>
    <property type="evidence" value="ECO:0007669"/>
    <property type="project" value="InterPro"/>
</dbReference>
<keyword evidence="16" id="KW-0413">Isomerase</keyword>
<evidence type="ECO:0000256" key="7">
    <source>
        <dbReference type="ARBA" id="ARBA00022842"/>
    </source>
</evidence>
<dbReference type="GO" id="GO:0004455">
    <property type="term" value="F:ketol-acid reductoisomerase activity"/>
    <property type="evidence" value="ECO:0007669"/>
    <property type="project" value="UniProtKB-UniRule"/>
</dbReference>
<evidence type="ECO:0000256" key="10">
    <source>
        <dbReference type="ARBA" id="ARBA00049021"/>
    </source>
</evidence>
<keyword evidence="6 11" id="KW-0479">Metal-binding</keyword>
<feature type="active site" evidence="11">
    <location>
        <position position="107"/>
    </location>
</feature>
<dbReference type="Pfam" id="PF01450">
    <property type="entry name" value="KARI_C"/>
    <property type="match status" value="1"/>
</dbReference>
<feature type="binding site" evidence="11">
    <location>
        <position position="47"/>
    </location>
    <ligand>
        <name>NADP(+)</name>
        <dbReference type="ChEBI" id="CHEBI:58349"/>
    </ligand>
</feature>
<dbReference type="PANTHER" id="PTHR21371:SF1">
    <property type="entry name" value="KETOL-ACID REDUCTOISOMERASE, MITOCHONDRIAL"/>
    <property type="match status" value="1"/>
</dbReference>
<dbReference type="InterPro" id="IPR013116">
    <property type="entry name" value="KARI_N"/>
</dbReference>
<keyword evidence="5 11" id="KW-0028">Amino-acid biosynthesis</keyword>
<feature type="binding site" evidence="11 12">
    <location>
        <position position="234"/>
    </location>
    <ligand>
        <name>Mg(2+)</name>
        <dbReference type="ChEBI" id="CHEBI:18420"/>
        <label>2</label>
    </ligand>
</feature>
<dbReference type="EMBL" id="AY552545">
    <property type="protein sequence ID" value="AAS73042.1"/>
    <property type="molecule type" value="Genomic_DNA"/>
</dbReference>
<comment type="cofactor">
    <cofactor evidence="11">
        <name>Mg(2+)</name>
        <dbReference type="ChEBI" id="CHEBI:18420"/>
    </cofactor>
    <text evidence="11">Binds 2 magnesium ions per subunit.</text>
</comment>
<feature type="binding site" evidence="11">
    <location>
        <position position="50"/>
    </location>
    <ligand>
        <name>NADP(+)</name>
        <dbReference type="ChEBI" id="CHEBI:58349"/>
    </ligand>
</feature>
<dbReference type="SUPFAM" id="SSF48179">
    <property type="entry name" value="6-phosphogluconate dehydrogenase C-terminal domain-like"/>
    <property type="match status" value="1"/>
</dbReference>
<dbReference type="GO" id="GO:0016853">
    <property type="term" value="F:isomerase activity"/>
    <property type="evidence" value="ECO:0007669"/>
    <property type="project" value="UniProtKB-KW"/>
</dbReference>
<feature type="binding site" evidence="11 12">
    <location>
        <position position="198"/>
    </location>
    <ligand>
        <name>Mg(2+)</name>
        <dbReference type="ChEBI" id="CHEBI:18420"/>
        <label>1</label>
    </ligand>
</feature>
<dbReference type="GO" id="GO:0009097">
    <property type="term" value="P:isoleucine biosynthetic process"/>
    <property type="evidence" value="ECO:0007669"/>
    <property type="project" value="UniProtKB-UniRule"/>
</dbReference>
<dbReference type="PIRSF" id="PIRSF000116">
    <property type="entry name" value="IlvC_gammaproteo"/>
    <property type="match status" value="1"/>
</dbReference>
<dbReference type="Gene3D" id="6.10.240.10">
    <property type="match status" value="1"/>
</dbReference>
<comment type="caution">
    <text evidence="11">Lacks conserved residue(s) required for the propagation of feature annotation.</text>
</comment>
<dbReference type="PROSITE" id="PS51851">
    <property type="entry name" value="KARI_C"/>
    <property type="match status" value="1"/>
</dbReference>
<comment type="function">
    <text evidence="1 11">Involved in the biosynthesis of branched-chain amino acids (BCAA). Catalyzes an alkyl-migration followed by a ketol-acid reduction of (S)-2-acetolactate (S2AL) to yield (R)-2,3-dihydroxy-isovalerate. In the isomerase reaction, S2AL is rearranged via a Mg-dependent methyl migration to produce 3-hydroxy-3-methyl-2-ketobutyrate (HMKB). In the reductase reaction, this 2-ketoacid undergoes a metal-dependent reduction by NADPH to yield (R)-2,3-dihydroxy-isovalerate.</text>
</comment>
<comment type="pathway">
    <text evidence="2 11">Amino-acid biosynthesis; L-valine biosynthesis; L-valine from pyruvate: step 2/4.</text>
</comment>
<feature type="region of interest" description="Disordered" evidence="13">
    <location>
        <begin position="301"/>
        <end position="324"/>
    </location>
</feature>
<comment type="similarity">
    <text evidence="4 11 12">Belongs to the ketol-acid reductoisomerase family.</text>
</comment>
<sequence>MKIYYDDDANLELIKKLNVTIIGYGSQGHAHANNLKDSGVDVTVGLREGSSSWSKASEAGLKVMPVDQSVLNADLVMILAPDEFQKGIFEKSIKPNLKSNAILAFAHGFNIHFKKIVPSETNTVIMIAPKGPGHTVRSTYLNGGGVPSLIAIFNDAMQEGEHSAKDIALSYAKANGGTRAGVLETSFKEETETDLFGEQAVLCGGLTALIKAGFETLVEAGYSPEMAYFECLHETKLITDLIQEGGIANMHYSISNTAEYGDYLSGPKVITETTKEAMREILDNIQSGNFANEFLDDCRQSNDGSGGPFMKSNRKSTKNHPIEEVGKELRSKMKFLNSEKLVDIEKN</sequence>
<evidence type="ECO:0000256" key="11">
    <source>
        <dbReference type="HAMAP-Rule" id="MF_00435"/>
    </source>
</evidence>
<comment type="catalytic activity">
    <reaction evidence="10 11">
        <text>(2R)-2,3-dihydroxy-3-methylbutanoate + NADP(+) = (2S)-2-acetolactate + NADPH + H(+)</text>
        <dbReference type="Rhea" id="RHEA:22068"/>
        <dbReference type="ChEBI" id="CHEBI:15378"/>
        <dbReference type="ChEBI" id="CHEBI:49072"/>
        <dbReference type="ChEBI" id="CHEBI:57783"/>
        <dbReference type="ChEBI" id="CHEBI:58349"/>
        <dbReference type="ChEBI" id="CHEBI:58476"/>
        <dbReference type="EC" id="1.1.1.86"/>
    </reaction>
</comment>
<dbReference type="PROSITE" id="PS51850">
    <property type="entry name" value="KARI_N"/>
    <property type="match status" value="1"/>
</dbReference>
<feature type="binding site" evidence="11">
    <location>
        <begin position="24"/>
        <end position="27"/>
    </location>
    <ligand>
        <name>NADP(+)</name>
        <dbReference type="ChEBI" id="CHEBI:58349"/>
    </ligand>
</feature>
<evidence type="ECO:0000313" key="16">
    <source>
        <dbReference type="EMBL" id="AAS73042.1"/>
    </source>
</evidence>
<evidence type="ECO:0000259" key="15">
    <source>
        <dbReference type="PROSITE" id="PS51851"/>
    </source>
</evidence>